<sequence length="139" mass="16336">MPKNKDTQYRYVKTQIYLSVKNIIKHLDDESQYVYSTFVIPSDFLSKDVRRLWKQYETALNKIGLAVHNLGKTNPDSELDLIVIKSNTGELDANLIKYDTSESQAEFLKQEYKRVDELDVSYLINSRAKSEEKYFLNRD</sequence>
<proteinExistence type="predicted"/>
<protein>
    <submittedName>
        <fullName evidence="1">Uncharacterized protein</fullName>
    </submittedName>
</protein>
<name>A0A098DLP5_LEUCI</name>
<geneLocation type="plasmid" evidence="1">
    <name>1</name>
</geneLocation>
<reference evidence="1" key="1">
    <citation type="submission" date="2014-07" db="EMBL/GenBank/DDBJ databases">
        <authorList>
            <person name="Remaud-Simeon Magali"/>
            <person name="Passerini Delphine"/>
        </authorList>
    </citation>
    <scope>NUCLEOTIDE SEQUENCE</scope>
    <source>
        <strain evidence="1">NRRL B-742</strain>
        <plasmid evidence="1">1</plasmid>
    </source>
</reference>
<keyword evidence="1" id="KW-0614">Plasmid</keyword>
<accession>A0A098DLP5</accession>
<dbReference type="RefSeq" id="WP_162480881.1">
    <property type="nucleotide sequence ID" value="NZ_LN610406.1"/>
</dbReference>
<evidence type="ECO:0000313" key="1">
    <source>
        <dbReference type="EMBL" id="CEF82715.1"/>
    </source>
</evidence>
<organism evidence="1">
    <name type="scientific">Leuconostoc citreum</name>
    <dbReference type="NCBI Taxonomy" id="33964"/>
    <lineage>
        <taxon>Bacteria</taxon>
        <taxon>Bacillati</taxon>
        <taxon>Bacillota</taxon>
        <taxon>Bacilli</taxon>
        <taxon>Lactobacillales</taxon>
        <taxon>Lactobacillaceae</taxon>
        <taxon>Leuconostoc</taxon>
    </lineage>
</organism>
<dbReference type="AlphaFoldDB" id="A0A098DLP5"/>
<gene>
    <name evidence="1" type="ORF">BN962_p00014</name>
</gene>
<dbReference type="EMBL" id="LN610406">
    <property type="protein sequence ID" value="CEF82715.1"/>
    <property type="molecule type" value="Genomic_DNA"/>
</dbReference>